<dbReference type="Proteomes" id="UP000077755">
    <property type="component" value="Chromosome 3"/>
</dbReference>
<accession>A0A166BPA6</accession>
<dbReference type="AlphaFoldDB" id="A0A166BPA6"/>
<dbReference type="EMBL" id="CP093345">
    <property type="protein sequence ID" value="WOG93666.1"/>
    <property type="molecule type" value="Genomic_DNA"/>
</dbReference>
<sequence>MSKLVTCPRTICRSALCSNSSMEDWQLTASSLHPCNVSSQRLPAAILPNGYLLHLQGCKPTVQQSNTSKAPSNGS</sequence>
<keyword evidence="2" id="KW-1185">Reference proteome</keyword>
<evidence type="ECO:0000313" key="1">
    <source>
        <dbReference type="EMBL" id="WOG93666.1"/>
    </source>
</evidence>
<proteinExistence type="predicted"/>
<reference evidence="1" key="1">
    <citation type="journal article" date="2016" name="Nat. Genet.">
        <title>A high-quality carrot genome assembly provides new insights into carotenoid accumulation and asterid genome evolution.</title>
        <authorList>
            <person name="Iorizzo M."/>
            <person name="Ellison S."/>
            <person name="Senalik D."/>
            <person name="Zeng P."/>
            <person name="Satapoomin P."/>
            <person name="Huang J."/>
            <person name="Bowman M."/>
            <person name="Iovene M."/>
            <person name="Sanseverino W."/>
            <person name="Cavagnaro P."/>
            <person name="Yildiz M."/>
            <person name="Macko-Podgorni A."/>
            <person name="Moranska E."/>
            <person name="Grzebelus E."/>
            <person name="Grzebelus D."/>
            <person name="Ashrafi H."/>
            <person name="Zheng Z."/>
            <person name="Cheng S."/>
            <person name="Spooner D."/>
            <person name="Van Deynze A."/>
            <person name="Simon P."/>
        </authorList>
    </citation>
    <scope>NUCLEOTIDE SEQUENCE</scope>
    <source>
        <tissue evidence="1">Leaf</tissue>
    </source>
</reference>
<protein>
    <submittedName>
        <fullName evidence="1">Uncharacterized protein</fullName>
    </submittedName>
</protein>
<gene>
    <name evidence="1" type="ORF">DCAR_0312952</name>
</gene>
<organism evidence="1 2">
    <name type="scientific">Daucus carota subsp. sativus</name>
    <name type="common">Carrot</name>
    <dbReference type="NCBI Taxonomy" id="79200"/>
    <lineage>
        <taxon>Eukaryota</taxon>
        <taxon>Viridiplantae</taxon>
        <taxon>Streptophyta</taxon>
        <taxon>Embryophyta</taxon>
        <taxon>Tracheophyta</taxon>
        <taxon>Spermatophyta</taxon>
        <taxon>Magnoliopsida</taxon>
        <taxon>eudicotyledons</taxon>
        <taxon>Gunneridae</taxon>
        <taxon>Pentapetalae</taxon>
        <taxon>asterids</taxon>
        <taxon>campanulids</taxon>
        <taxon>Apiales</taxon>
        <taxon>Apiaceae</taxon>
        <taxon>Apioideae</taxon>
        <taxon>Scandiceae</taxon>
        <taxon>Daucinae</taxon>
        <taxon>Daucus</taxon>
        <taxon>Daucus sect. Daucus</taxon>
    </lineage>
</organism>
<evidence type="ECO:0000313" key="2">
    <source>
        <dbReference type="Proteomes" id="UP000077755"/>
    </source>
</evidence>
<reference evidence="1" key="2">
    <citation type="submission" date="2022-03" db="EMBL/GenBank/DDBJ databases">
        <title>Draft title - Genomic analysis of global carrot germplasm unveils the trajectory of domestication and the origin of high carotenoid orange carrot.</title>
        <authorList>
            <person name="Iorizzo M."/>
            <person name="Ellison S."/>
            <person name="Senalik D."/>
            <person name="Macko-Podgorni A."/>
            <person name="Grzebelus D."/>
            <person name="Bostan H."/>
            <person name="Rolling W."/>
            <person name="Curaba J."/>
            <person name="Simon P."/>
        </authorList>
    </citation>
    <scope>NUCLEOTIDE SEQUENCE</scope>
    <source>
        <tissue evidence="1">Leaf</tissue>
    </source>
</reference>
<dbReference type="Gramene" id="KZN02698">
    <property type="protein sequence ID" value="KZN02698"/>
    <property type="gene ID" value="DCAR_011453"/>
</dbReference>
<name>A0A166BPA6_DAUCS</name>